<keyword evidence="2" id="KW-0539">Nucleus</keyword>
<feature type="compositionally biased region" description="Basic and acidic residues" evidence="3">
    <location>
        <begin position="1406"/>
        <end position="1423"/>
    </location>
</feature>
<feature type="compositionally biased region" description="Polar residues" evidence="3">
    <location>
        <begin position="1285"/>
        <end position="1308"/>
    </location>
</feature>
<name>A0AAN8E9G1_9EURO</name>
<reference evidence="5 6" key="1">
    <citation type="submission" date="2022-12" db="EMBL/GenBank/DDBJ databases">
        <title>Genomic features and morphological characterization of a novel Knufia sp. strain isolated from spacecraft assembly facility.</title>
        <authorList>
            <person name="Teixeira M."/>
            <person name="Chander A.M."/>
            <person name="Stajich J.E."/>
            <person name="Venkateswaran K."/>
        </authorList>
    </citation>
    <scope>NUCLEOTIDE SEQUENCE [LARGE SCALE GENOMIC DNA]</scope>
    <source>
        <strain evidence="5 6">FJI-L2-BK-P2</strain>
    </source>
</reference>
<feature type="compositionally biased region" description="Acidic residues" evidence="3">
    <location>
        <begin position="1272"/>
        <end position="1281"/>
    </location>
</feature>
<dbReference type="InterPro" id="IPR012340">
    <property type="entry name" value="NA-bd_OB-fold"/>
</dbReference>
<feature type="compositionally biased region" description="Polar residues" evidence="3">
    <location>
        <begin position="854"/>
        <end position="876"/>
    </location>
</feature>
<evidence type="ECO:0000256" key="1">
    <source>
        <dbReference type="ARBA" id="ARBA00004123"/>
    </source>
</evidence>
<dbReference type="SMART" id="SM00976">
    <property type="entry name" value="Telo_bind"/>
    <property type="match status" value="1"/>
</dbReference>
<feature type="region of interest" description="Disordered" evidence="3">
    <location>
        <begin position="244"/>
        <end position="268"/>
    </location>
</feature>
<evidence type="ECO:0000259" key="4">
    <source>
        <dbReference type="SMART" id="SM00976"/>
    </source>
</evidence>
<feature type="region of interest" description="Disordered" evidence="3">
    <location>
        <begin position="802"/>
        <end position="840"/>
    </location>
</feature>
<feature type="region of interest" description="Disordered" evidence="3">
    <location>
        <begin position="331"/>
        <end position="354"/>
    </location>
</feature>
<dbReference type="Pfam" id="PF02765">
    <property type="entry name" value="POT1"/>
    <property type="match status" value="1"/>
</dbReference>
<feature type="compositionally biased region" description="Basic residues" evidence="3">
    <location>
        <begin position="1325"/>
        <end position="1334"/>
    </location>
</feature>
<dbReference type="PROSITE" id="PS00354">
    <property type="entry name" value="HMGI_Y"/>
    <property type="match status" value="1"/>
</dbReference>
<dbReference type="InterPro" id="IPR000637">
    <property type="entry name" value="HMGI/Y_DNA-bd_CS"/>
</dbReference>
<comment type="caution">
    <text evidence="5">The sequence shown here is derived from an EMBL/GenBank/DDBJ whole genome shotgun (WGS) entry which is preliminary data.</text>
</comment>
<gene>
    <name evidence="5" type="ORF">OHC33_009241</name>
</gene>
<evidence type="ECO:0000256" key="2">
    <source>
        <dbReference type="ARBA" id="ARBA00023242"/>
    </source>
</evidence>
<dbReference type="GO" id="GO:0000781">
    <property type="term" value="C:chromosome, telomeric region"/>
    <property type="evidence" value="ECO:0007669"/>
    <property type="project" value="InterPro"/>
</dbReference>
<feature type="compositionally biased region" description="Polar residues" evidence="3">
    <location>
        <begin position="1224"/>
        <end position="1234"/>
    </location>
</feature>
<dbReference type="SUPFAM" id="SSF50249">
    <property type="entry name" value="Nucleic acid-binding proteins"/>
    <property type="match status" value="1"/>
</dbReference>
<dbReference type="EMBL" id="JAKLMC020000033">
    <property type="protein sequence ID" value="KAK5949644.1"/>
    <property type="molecule type" value="Genomic_DNA"/>
</dbReference>
<feature type="compositionally biased region" description="Polar residues" evidence="3">
    <location>
        <begin position="1138"/>
        <end position="1149"/>
    </location>
</feature>
<feature type="region of interest" description="Disordered" evidence="3">
    <location>
        <begin position="739"/>
        <end position="772"/>
    </location>
</feature>
<feature type="compositionally biased region" description="Low complexity" evidence="3">
    <location>
        <begin position="1113"/>
        <end position="1127"/>
    </location>
</feature>
<dbReference type="GO" id="GO:0000723">
    <property type="term" value="P:telomere maintenance"/>
    <property type="evidence" value="ECO:0007669"/>
    <property type="project" value="InterPro"/>
</dbReference>
<accession>A0AAN8E9G1</accession>
<feature type="domain" description="Telomeric single stranded DNA binding POT1/Cdc13" evidence="4">
    <location>
        <begin position="920"/>
        <end position="1056"/>
    </location>
</feature>
<feature type="compositionally biased region" description="Polar residues" evidence="3">
    <location>
        <begin position="1182"/>
        <end position="1204"/>
    </location>
</feature>
<organism evidence="5 6">
    <name type="scientific">Knufia fluminis</name>
    <dbReference type="NCBI Taxonomy" id="191047"/>
    <lineage>
        <taxon>Eukaryota</taxon>
        <taxon>Fungi</taxon>
        <taxon>Dikarya</taxon>
        <taxon>Ascomycota</taxon>
        <taxon>Pezizomycotina</taxon>
        <taxon>Eurotiomycetes</taxon>
        <taxon>Chaetothyriomycetidae</taxon>
        <taxon>Chaetothyriales</taxon>
        <taxon>Trichomeriaceae</taxon>
        <taxon>Knufia</taxon>
    </lineage>
</organism>
<proteinExistence type="predicted"/>
<evidence type="ECO:0000313" key="5">
    <source>
        <dbReference type="EMBL" id="KAK5949644.1"/>
    </source>
</evidence>
<evidence type="ECO:0000256" key="3">
    <source>
        <dbReference type="SAM" id="MobiDB-lite"/>
    </source>
</evidence>
<comment type="subcellular location">
    <subcellularLocation>
        <location evidence="1">Nucleus</location>
    </subcellularLocation>
</comment>
<feature type="region of interest" description="Disordered" evidence="3">
    <location>
        <begin position="526"/>
        <end position="568"/>
    </location>
</feature>
<dbReference type="Gene3D" id="2.40.50.140">
    <property type="entry name" value="Nucleic acid-binding proteins"/>
    <property type="match status" value="1"/>
</dbReference>
<feature type="compositionally biased region" description="Polar residues" evidence="3">
    <location>
        <begin position="1344"/>
        <end position="1370"/>
    </location>
</feature>
<keyword evidence="6" id="KW-1185">Reference proteome</keyword>
<dbReference type="Proteomes" id="UP001316803">
    <property type="component" value="Unassembled WGS sequence"/>
</dbReference>
<protein>
    <recommendedName>
        <fullName evidence="4">Telomeric single stranded DNA binding POT1/Cdc13 domain-containing protein</fullName>
    </recommendedName>
</protein>
<feature type="region of interest" description="Disordered" evidence="3">
    <location>
        <begin position="1062"/>
        <end position="1423"/>
    </location>
</feature>
<feature type="region of interest" description="Disordered" evidence="3">
    <location>
        <begin position="854"/>
        <end position="883"/>
    </location>
</feature>
<feature type="compositionally biased region" description="Basic and acidic residues" evidence="3">
    <location>
        <begin position="1090"/>
        <end position="1108"/>
    </location>
</feature>
<evidence type="ECO:0000313" key="6">
    <source>
        <dbReference type="Proteomes" id="UP001316803"/>
    </source>
</evidence>
<dbReference type="GO" id="GO:0006355">
    <property type="term" value="P:regulation of DNA-templated transcription"/>
    <property type="evidence" value="ECO:0007669"/>
    <property type="project" value="InterPro"/>
</dbReference>
<dbReference type="GO" id="GO:0005634">
    <property type="term" value="C:nucleus"/>
    <property type="evidence" value="ECO:0007669"/>
    <property type="project" value="UniProtKB-SubCell"/>
</dbReference>
<feature type="compositionally biased region" description="Basic and acidic residues" evidence="3">
    <location>
        <begin position="1205"/>
        <end position="1220"/>
    </location>
</feature>
<feature type="compositionally biased region" description="Low complexity" evidence="3">
    <location>
        <begin position="1150"/>
        <end position="1167"/>
    </location>
</feature>
<feature type="compositionally biased region" description="Acidic residues" evidence="3">
    <location>
        <begin position="557"/>
        <end position="568"/>
    </location>
</feature>
<feature type="compositionally biased region" description="Low complexity" evidence="3">
    <location>
        <begin position="1384"/>
        <end position="1398"/>
    </location>
</feature>
<dbReference type="InterPro" id="IPR011564">
    <property type="entry name" value="Telomer_end-bd_POT1/Cdc13"/>
</dbReference>
<feature type="compositionally biased region" description="Polar residues" evidence="3">
    <location>
        <begin position="754"/>
        <end position="767"/>
    </location>
</feature>
<dbReference type="CDD" id="cd04497">
    <property type="entry name" value="hPOT1_OB1_like"/>
    <property type="match status" value="1"/>
</dbReference>
<dbReference type="GO" id="GO:0003677">
    <property type="term" value="F:DNA binding"/>
    <property type="evidence" value="ECO:0007669"/>
    <property type="project" value="InterPro"/>
</dbReference>
<sequence length="1423" mass="153875">MASSGENEEAHTALSNTTRIHIAYLSPTDISGGRHIEAAVVLVWPYSSATKELSLLLAERDVSLRKARGQVKVTFHGAVAREVARLKPGIGDKVQLGLRDIELVAEQDEVSTPGKKAGFTLHSRRAVVLHVFPDNGSTRLVNFVAPTTPPTSPPQLSHGRNGAIIEFETPASSHTLDISKTRAAPDSAAKFRTSQRLSSNSFPGSLVDPFTEEDGYVQGRGRKRAKFARYSGAWRLADSDEELDVDVDHTPGDSGVVDGTSPGDEHVSEAEEVVDVTQGPSPVKSLVAEPHFAEVPREEQPQMLKHTSIENGSASSIDDHASIEYKHFEQLPSPESEHDDESESSSSSTDQIIPVERMSMSPAASTSVATPRLEAVTSPGLPIVSPFVSNNQHFPSFPGHTSQIDASAQPIEQANAVLPVSERDVQDAAMLTERSETPVPAFYQEVTQTVLEHDAQLAIPPSGLVAQDIDLDALQQQIEIENGEGFGAETIGNVNEDEDMYGPPALRLFEPESALEEQHAFPQMTAATTSNAGNPILLDDDDNDSKGEEDQATGETGEGETDDDADEDELREDMNEDLAAKQTVLDAQEAEEILDEILESESEVSVAAETPSVASSLPISARSNAVLVGDKRNEDGPELPHTYVDLESPESAMQSEDDVAPDRDDMSTFNGAAPASTRSPQYFDGMPGEVGPVAMPLLPVDMVDVELAPVNGQPIDILDSTDDHKDSGMEEGITDTVLSQSASEGPGAVVDEPSTPQGVQINNTSPEDQGELQPDLVYETLSRPFDNQQLPPEEVDHPLVERDDALPPLPQTDGPPTRRASRRLLEKPPMSDNVYSDYFTPRKPATKVKNAALSENASLSTGQTREQIGLGSSSPRSEMHIDEERERPVAQPMLEMRQPTEAGNAPWASSRGVATNMGYYVYLDYLGDYYDQLVDVMAICTADATAPERAKSGPKDFNATIHLADSSASADNSTTTTAQIFRPRKHAIPAVKRGDVVLLRNFKVQTQLHKPFLLSTDESAWAVFNSTEQNASVAGPPVEFGDMEKAFAARLFGWWTNQGKNRYPDLPTQTQSQAADGRAVLKKPAPQPLDLRRSPRRTRQDRDSRDSEPPSEQEPSPSFNPTSPTFSKDSARGPTPTRPTSAVASLTSPASGMATRSTRSASAAAAGPEDKGKAAAPASEAGLTQLSPPRSRSRHVQIQQTAVSDHTDDEHESVQHHPAEDDSTIMSGTETSASSKRRHRHERVSTSLIHELRDGTQWVDVDDFEVVSVSEQETEDEDDNGQDPGVQSTAQPGPTAQDISPQSLVSDTPSKRGRGRPRKEPTSGRRGRPRKIPQHQHPQEQDEGSTTGSEANDTPSKQRPDQLQSEQPQHLQVHADQADERPQSSHSQASAAAAEAGSGRVTRSKAAMEHNIHELRDGATYED</sequence>